<protein>
    <submittedName>
        <fullName evidence="1">ABC transporter substrate-binding protein</fullName>
    </submittedName>
    <submittedName>
        <fullName evidence="2">NitT/TauT family transport system substrate-binding protein</fullName>
    </submittedName>
</protein>
<dbReference type="PANTHER" id="PTHR30024">
    <property type="entry name" value="ALIPHATIC SULFONATES-BINDING PROTEIN-RELATED"/>
    <property type="match status" value="1"/>
</dbReference>
<reference evidence="4" key="2">
    <citation type="journal article" date="2019" name="Int. J. Syst. Evol. Microbiol.">
        <title>The Global Catalogue of Microorganisms (GCM) 10K type strain sequencing project: providing services to taxonomists for standard genome sequencing and annotation.</title>
        <authorList>
            <consortium name="The Broad Institute Genomics Platform"/>
            <consortium name="The Broad Institute Genome Sequencing Center for Infectious Disease"/>
            <person name="Wu L."/>
            <person name="Ma J."/>
        </authorList>
    </citation>
    <scope>NUCLEOTIDE SEQUENCE [LARGE SCALE GENOMIC DNA]</scope>
    <source>
        <strain evidence="4">NBRC 107710</strain>
    </source>
</reference>
<accession>A0A7W6AP19</accession>
<name>A0A7W6AP19_9HYPH</name>
<dbReference type="AlphaFoldDB" id="A0A7W6AP19"/>
<evidence type="ECO:0000313" key="4">
    <source>
        <dbReference type="Proteomes" id="UP001156881"/>
    </source>
</evidence>
<evidence type="ECO:0000313" key="2">
    <source>
        <dbReference type="EMBL" id="MBB3904829.1"/>
    </source>
</evidence>
<proteinExistence type="predicted"/>
<reference evidence="2 3" key="3">
    <citation type="submission" date="2020-08" db="EMBL/GenBank/DDBJ databases">
        <title>Genomic Encyclopedia of Type Strains, Phase IV (KMG-IV): sequencing the most valuable type-strain genomes for metagenomic binning, comparative biology and taxonomic classification.</title>
        <authorList>
            <person name="Goeker M."/>
        </authorList>
    </citation>
    <scope>NUCLEOTIDE SEQUENCE [LARGE SCALE GENOMIC DNA]</scope>
    <source>
        <strain evidence="2 3">DSM 24105</strain>
    </source>
</reference>
<organism evidence="2 3">
    <name type="scientific">Methylobacterium brachythecii</name>
    <dbReference type="NCBI Taxonomy" id="1176177"/>
    <lineage>
        <taxon>Bacteria</taxon>
        <taxon>Pseudomonadati</taxon>
        <taxon>Pseudomonadota</taxon>
        <taxon>Alphaproteobacteria</taxon>
        <taxon>Hyphomicrobiales</taxon>
        <taxon>Methylobacteriaceae</taxon>
        <taxon>Methylobacterium</taxon>
    </lineage>
</organism>
<sequence length="350" mass="37036">MDRILTRIGTPPIPTRRQLLRTGASAAAIGTELLGAGPARAEASELRIAKQPGLSYLPAAVAEHLGLVEKHATAAGLSDVKVSWTRLTSGGASNDALLSGSVDMVISGGPNMLILWGKTSGRVKGVVCTGALPMKLVSNNPNVHSLADFTATDRIATPTIRVGTQPTVLGIAVEKAFGLNALERFNAMTIAMGHPDAMIALQNKGTNVTAHFSLPPFQEQELALPGVHTVLDSVNVMGGPITNGCVYSTTTFHDANPKLTAAFVAAIREAIALIGQDKRRAAEIYLAVNKEKISVDELTDLIGRPEMVFTAAPANLLPAAQFFSRAGYIKQKPNDWREFFFPEVHDLGGS</sequence>
<dbReference type="PROSITE" id="PS51318">
    <property type="entry name" value="TAT"/>
    <property type="match status" value="1"/>
</dbReference>
<dbReference type="SUPFAM" id="SSF53850">
    <property type="entry name" value="Periplasmic binding protein-like II"/>
    <property type="match status" value="1"/>
</dbReference>
<dbReference type="InterPro" id="IPR006311">
    <property type="entry name" value="TAT_signal"/>
</dbReference>
<comment type="caution">
    <text evidence="2">The sequence shown here is derived from an EMBL/GenBank/DDBJ whole genome shotgun (WGS) entry which is preliminary data.</text>
</comment>
<dbReference type="PANTHER" id="PTHR30024:SF2">
    <property type="entry name" value="ABC TRANSPORTER SUBSTRATE-BINDING PROTEIN"/>
    <property type="match status" value="1"/>
</dbReference>
<reference evidence="1" key="4">
    <citation type="submission" date="2023-01" db="EMBL/GenBank/DDBJ databases">
        <title>Draft genome sequence of Methylobacterium brachythecii strain NBRC 107710.</title>
        <authorList>
            <person name="Sun Q."/>
            <person name="Mori K."/>
        </authorList>
    </citation>
    <scope>NUCLEOTIDE SEQUENCE</scope>
    <source>
        <strain evidence="1">NBRC 107710</strain>
    </source>
</reference>
<evidence type="ECO:0000313" key="1">
    <source>
        <dbReference type="EMBL" id="GLS45381.1"/>
    </source>
</evidence>
<dbReference type="Gene3D" id="3.40.190.10">
    <property type="entry name" value="Periplasmic binding protein-like II"/>
    <property type="match status" value="2"/>
</dbReference>
<gene>
    <name evidence="1" type="ORF">GCM10007884_33710</name>
    <name evidence="2" type="ORF">GGR33_004355</name>
</gene>
<dbReference type="Proteomes" id="UP000517759">
    <property type="component" value="Unassembled WGS sequence"/>
</dbReference>
<evidence type="ECO:0000313" key="3">
    <source>
        <dbReference type="Proteomes" id="UP000517759"/>
    </source>
</evidence>
<dbReference type="EMBL" id="BSPG01000021">
    <property type="protein sequence ID" value="GLS45381.1"/>
    <property type="molecule type" value="Genomic_DNA"/>
</dbReference>
<dbReference type="EMBL" id="JACIDN010000009">
    <property type="protein sequence ID" value="MBB3904829.1"/>
    <property type="molecule type" value="Genomic_DNA"/>
</dbReference>
<dbReference type="Proteomes" id="UP001156881">
    <property type="component" value="Unassembled WGS sequence"/>
</dbReference>
<dbReference type="RefSeq" id="WP_183509077.1">
    <property type="nucleotide sequence ID" value="NZ_BSPG01000021.1"/>
</dbReference>
<reference evidence="1" key="1">
    <citation type="journal article" date="2014" name="Int. J. Syst. Evol. Microbiol.">
        <title>Complete genome of a new Firmicutes species belonging to the dominant human colonic microbiota ('Ruminococcus bicirculans') reveals two chromosomes and a selective capacity to utilize plant glucans.</title>
        <authorList>
            <consortium name="NISC Comparative Sequencing Program"/>
            <person name="Wegmann U."/>
            <person name="Louis P."/>
            <person name="Goesmann A."/>
            <person name="Henrissat B."/>
            <person name="Duncan S.H."/>
            <person name="Flint H.J."/>
        </authorList>
    </citation>
    <scope>NUCLEOTIDE SEQUENCE</scope>
    <source>
        <strain evidence="1">NBRC 107710</strain>
    </source>
</reference>
<keyword evidence="4" id="KW-1185">Reference proteome</keyword>